<keyword evidence="2" id="KW-1185">Reference proteome</keyword>
<evidence type="ECO:0000313" key="2">
    <source>
        <dbReference type="Proteomes" id="UP000789706"/>
    </source>
</evidence>
<protein>
    <submittedName>
        <fullName evidence="1">5466_t:CDS:1</fullName>
    </submittedName>
</protein>
<dbReference type="OrthoDB" id="10618215at2759"/>
<sequence length="117" mass="13157">MYEKPSREMEALCSDTDCIYSKLKAIEFEKTRYKCGFPPIQAPIQRCTILPARVKKETSLELVPRLIPDCEYRSSLSDGAGSFASHFVSMSFALIPHLSSALINQLLGKHSITDFKL</sequence>
<organism evidence="1 2">
    <name type="scientific">Diversispora eburnea</name>
    <dbReference type="NCBI Taxonomy" id="1213867"/>
    <lineage>
        <taxon>Eukaryota</taxon>
        <taxon>Fungi</taxon>
        <taxon>Fungi incertae sedis</taxon>
        <taxon>Mucoromycota</taxon>
        <taxon>Glomeromycotina</taxon>
        <taxon>Glomeromycetes</taxon>
        <taxon>Diversisporales</taxon>
        <taxon>Diversisporaceae</taxon>
        <taxon>Diversispora</taxon>
    </lineage>
</organism>
<dbReference type="AlphaFoldDB" id="A0A9N8VFU8"/>
<dbReference type="Proteomes" id="UP000789706">
    <property type="component" value="Unassembled WGS sequence"/>
</dbReference>
<gene>
    <name evidence="1" type="ORF">DEBURN_LOCUS2168</name>
</gene>
<comment type="caution">
    <text evidence="1">The sequence shown here is derived from an EMBL/GenBank/DDBJ whole genome shotgun (WGS) entry which is preliminary data.</text>
</comment>
<dbReference type="EMBL" id="CAJVPK010000113">
    <property type="protein sequence ID" value="CAG8451608.1"/>
    <property type="molecule type" value="Genomic_DNA"/>
</dbReference>
<evidence type="ECO:0000313" key="1">
    <source>
        <dbReference type="EMBL" id="CAG8451608.1"/>
    </source>
</evidence>
<accession>A0A9N8VFU8</accession>
<proteinExistence type="predicted"/>
<name>A0A9N8VFU8_9GLOM</name>
<reference evidence="1" key="1">
    <citation type="submission" date="2021-06" db="EMBL/GenBank/DDBJ databases">
        <authorList>
            <person name="Kallberg Y."/>
            <person name="Tangrot J."/>
            <person name="Rosling A."/>
        </authorList>
    </citation>
    <scope>NUCLEOTIDE SEQUENCE</scope>
    <source>
        <strain evidence="1">AZ414A</strain>
    </source>
</reference>